<evidence type="ECO:0000313" key="3">
    <source>
        <dbReference type="Proteomes" id="UP001153714"/>
    </source>
</evidence>
<feature type="chain" id="PRO_5040128962" evidence="1">
    <location>
        <begin position="18"/>
        <end position="136"/>
    </location>
</feature>
<dbReference type="EMBL" id="OU893348">
    <property type="protein sequence ID" value="CAG9787152.1"/>
    <property type="molecule type" value="Genomic_DNA"/>
</dbReference>
<dbReference type="Proteomes" id="UP001153714">
    <property type="component" value="Chromosome 17"/>
</dbReference>
<name>A0A9N9R0P1_9NEOP</name>
<sequence length="136" mass="15251">MKLVVLICLLYSAICESRVAYSESDVQTGVADVTKEGPVKLQCTFRTLNGGDPYPSVIVRWHDRFHALTWDSEKKEVFRENYKHPTASHSYPGGSGLSGGESTVTQELFNDATVVPDNFSQEDIIDSFRKDCVRPY</sequence>
<gene>
    <name evidence="2" type="ORF">DIATSA_LOCUS5057</name>
</gene>
<reference evidence="2" key="1">
    <citation type="submission" date="2021-12" db="EMBL/GenBank/DDBJ databases">
        <authorList>
            <person name="King R."/>
        </authorList>
    </citation>
    <scope>NUCLEOTIDE SEQUENCE</scope>
</reference>
<accession>A0A9N9R0P1</accession>
<feature type="signal peptide" evidence="1">
    <location>
        <begin position="1"/>
        <end position="17"/>
    </location>
</feature>
<evidence type="ECO:0000256" key="1">
    <source>
        <dbReference type="SAM" id="SignalP"/>
    </source>
</evidence>
<dbReference type="OrthoDB" id="7407933at2759"/>
<proteinExistence type="predicted"/>
<reference evidence="2" key="2">
    <citation type="submission" date="2022-10" db="EMBL/GenBank/DDBJ databases">
        <authorList>
            <consortium name="ENA_rothamsted_submissions"/>
            <consortium name="culmorum"/>
            <person name="King R."/>
        </authorList>
    </citation>
    <scope>NUCLEOTIDE SEQUENCE</scope>
</reference>
<dbReference type="AlphaFoldDB" id="A0A9N9R0P1"/>
<evidence type="ECO:0000313" key="2">
    <source>
        <dbReference type="EMBL" id="CAG9787152.1"/>
    </source>
</evidence>
<keyword evidence="3" id="KW-1185">Reference proteome</keyword>
<keyword evidence="1" id="KW-0732">Signal</keyword>
<protein>
    <submittedName>
        <fullName evidence="2">Uncharacterized protein</fullName>
    </submittedName>
</protein>
<organism evidence="2 3">
    <name type="scientific">Diatraea saccharalis</name>
    <name type="common">sugarcane borer</name>
    <dbReference type="NCBI Taxonomy" id="40085"/>
    <lineage>
        <taxon>Eukaryota</taxon>
        <taxon>Metazoa</taxon>
        <taxon>Ecdysozoa</taxon>
        <taxon>Arthropoda</taxon>
        <taxon>Hexapoda</taxon>
        <taxon>Insecta</taxon>
        <taxon>Pterygota</taxon>
        <taxon>Neoptera</taxon>
        <taxon>Endopterygota</taxon>
        <taxon>Lepidoptera</taxon>
        <taxon>Glossata</taxon>
        <taxon>Ditrysia</taxon>
        <taxon>Pyraloidea</taxon>
        <taxon>Crambidae</taxon>
        <taxon>Crambinae</taxon>
        <taxon>Diatraea</taxon>
    </lineage>
</organism>